<feature type="region of interest" description="Disordered" evidence="4">
    <location>
        <begin position="1055"/>
        <end position="1075"/>
    </location>
</feature>
<dbReference type="SUPFAM" id="SSF48239">
    <property type="entry name" value="Terpenoid cyclases/Protein prenyltransferases"/>
    <property type="match status" value="1"/>
</dbReference>
<dbReference type="Pfam" id="PF01835">
    <property type="entry name" value="MG2"/>
    <property type="match status" value="1"/>
</dbReference>
<dbReference type="PANTHER" id="PTHR40094:SF1">
    <property type="entry name" value="UBIQUITIN DOMAIN-CONTAINING PROTEIN"/>
    <property type="match status" value="1"/>
</dbReference>
<dbReference type="GO" id="GO:0004866">
    <property type="term" value="F:endopeptidase inhibitor activity"/>
    <property type="evidence" value="ECO:0007669"/>
    <property type="project" value="UniProtKB-UniRule"/>
</dbReference>
<comment type="function">
    <text evidence="3">Protects the bacterial cell from host peptidases.</text>
</comment>
<dbReference type="InterPro" id="IPR002890">
    <property type="entry name" value="MG2"/>
</dbReference>
<feature type="domain" description="Alpha-2-macroglobulin" evidence="7">
    <location>
        <begin position="955"/>
        <end position="1042"/>
    </location>
</feature>
<feature type="chain" id="PRO_5032524581" description="Alpha-2-macroglobulin" evidence="5">
    <location>
        <begin position="23"/>
        <end position="1667"/>
    </location>
</feature>
<dbReference type="PIRSF" id="PIRSF038980">
    <property type="entry name" value="A2M_bac"/>
    <property type="match status" value="1"/>
</dbReference>
<evidence type="ECO:0000256" key="3">
    <source>
        <dbReference type="PIRNR" id="PIRNR038980"/>
    </source>
</evidence>
<dbReference type="Gene3D" id="1.50.10.20">
    <property type="match status" value="1"/>
</dbReference>
<name>A0A839IVS7_9GAMM</name>
<dbReference type="Pfam" id="PF17972">
    <property type="entry name" value="bMG5"/>
    <property type="match status" value="1"/>
</dbReference>
<keyword evidence="9" id="KW-1185">Reference proteome</keyword>
<gene>
    <name evidence="8" type="ORF">H4O21_18295</name>
</gene>
<feature type="signal peptide" evidence="5">
    <location>
        <begin position="1"/>
        <end position="22"/>
    </location>
</feature>
<evidence type="ECO:0000313" key="9">
    <source>
        <dbReference type="Proteomes" id="UP000565262"/>
    </source>
</evidence>
<dbReference type="Pfam" id="PF00207">
    <property type="entry name" value="A2M"/>
    <property type="match status" value="1"/>
</dbReference>
<dbReference type="SMART" id="SM01359">
    <property type="entry name" value="A2M_N_2"/>
    <property type="match status" value="1"/>
</dbReference>
<dbReference type="InterPro" id="IPR047565">
    <property type="entry name" value="Alpha-macroglob_thiol-ester_cl"/>
</dbReference>
<comment type="caution">
    <text evidence="8">The sequence shown here is derived from an EMBL/GenBank/DDBJ whole genome shotgun (WGS) entry which is preliminary data.</text>
</comment>
<reference evidence="8 9" key="1">
    <citation type="submission" date="2020-08" db="EMBL/GenBank/DDBJ databases">
        <title>Oceanospirillum sp. nov. isolated from marine sediment.</title>
        <authorList>
            <person name="Ji X."/>
        </authorList>
    </citation>
    <scope>NUCLEOTIDE SEQUENCE [LARGE SCALE GENOMIC DNA]</scope>
    <source>
        <strain evidence="8 9">D5</strain>
    </source>
</reference>
<dbReference type="InterPro" id="IPR001599">
    <property type="entry name" value="Macroglobln_a2"/>
</dbReference>
<dbReference type="Pfam" id="PF17962">
    <property type="entry name" value="bMG6"/>
    <property type="match status" value="1"/>
</dbReference>
<dbReference type="Pfam" id="PF17973">
    <property type="entry name" value="bMG10"/>
    <property type="match status" value="1"/>
</dbReference>
<dbReference type="PANTHER" id="PTHR40094">
    <property type="entry name" value="ALPHA-2-MACROGLOBULIN HOMOLOG"/>
    <property type="match status" value="1"/>
</dbReference>
<dbReference type="InterPro" id="IPR041246">
    <property type="entry name" value="Bact_MG10"/>
</dbReference>
<dbReference type="InterPro" id="IPR049120">
    <property type="entry name" value="A2M_bMG2"/>
</dbReference>
<sequence>MFRRFTYYLISLIALIMLSACSEEPQAVKKIETEASGITTTETENDDSVPATSAYESKLPFKLQDISEQMFGDINAIALKFSQPLKSDQAFSTLVHTQPLLPDPVLSNDGRTLYLTGIEPEQSYQVRVEHQILGIQGQWLPESTEKTIKTRAMNAALSFEVDGAVMVPGKVDALPVMSVNVPEADLELYRVKPESMPHFFSEYDYLKQSWYAAENLEQHLEHVYSMKLQLGENRNQRYKTNIPLQNIPALKQQGIYLAMIRQAGRMKFQDSTWFTLSSIGLQIREFSQQLYFISQDIATGKALPNTEIRLLGYNGELIDSGMTDASGLWSRHKQWPEDKQPQLILAMNNGQVTALQYHNGWVDLSAFELDKTPYQSVEHLILTPRNIYRPGELLSAGVLKRAHDGRLAGGDVKLRIYQPNGDIVTEQTLSDAAIAGYYPLQYQLADNAPSGTWQLAVFSPESEKETQWFDFLVEDFLPEKLRLEVEGGLDNTALFTRQQLPALKVTGEYLYGAPAAGNKLNATVQISAWHQPLANQPGYFFGQPDNAVSDTIYPDSVHLNDDGQTELTLTNRQYPWSKASTPLKLTYSLSLFEQGGRAINRETSALYWPAASFVGVKPGFENHISGKNSEVFFDLIRANAQGEPLNSGEVQLELHRIEENYFWSYTRERGWFHEVERKEYPIAEQRAVLTSDGPLRVLLPVEWGKYRLELVDLTSGTRTIYPFQAGESWFNEWMASDQLARPDRVSLALDKAAYQPGDEVTVRLNAPTEGRALILLETDRILFSEEVLLIDKKATFSFRVPDSLNRHDAYISAFVIAPTDDNDKFRKRSAGFAHLPLDRSARQLQIVMDLPERLLPESENTVQVEVTDAAGQAFTGEAWVSLAIVDSGILSVTGYTMPDPFEFFYSARGYGANWRDMYADVAEQTLYKAAGVRWGGDGLLARGGQRPDVDIKLLSLFHKPVKVVNGIANLNFDLPVFDGEVTLMATAFAGSSFGSEQQAVKVVSPVVADLARPRFLSKGDQSQLTFELTNTSEKALQIDVALSISGAISEQGISESGLSEDGISERSNPEATSEATLTAKEEILSIHLMPGKRHIMPVPVTADSLGQGTIHADITLVDPASSDPELTKKQLQRSWSVSVRSAVPAVYHSVTQALEKGQSLAFPPDQLAGFQPESVQAQLRVSNVLGLDKKRHLDFLQDYPYACLEQTTSKASALLYQDDYTGFKAAMTRLAELQHENGGFGLWYNQSPEERWLTVHVTDLMLRLKQEGYLLPDGLLEMALSRVESYAYDYHSARRNAYYEAAYRLYAAYVLAKEGRISLGKVRGLIKDHLRYGNGALAGVLSGYALIYTGQQAEGIELIARAMPQKREHYSGDYGSVIRDDALMMALILEEGAIRHISHDDRAALEKKLQQLVIQVQQSHYLSTQEHSALLRLAVQLDQRSAKAWQGTLAQSGEETLLEAKKKLIVALDRTLLADTRFIYGDKGKSETGKGKSETGVLYATYDWTALPAGQPEDFDLGISVRANYFKVENNEALPLTDKDVLRPGDLVLTHVNLRSQKDLADVLLSALLPAGLELENQQLKHAIKLEGITLDGQVIQTQAALEYEAYLDDRYAAALELYKGVEADLYYLSRVVTPGQYQVPPVLAESMYQPEIRGQGIAVPVITVQP</sequence>
<dbReference type="Gene3D" id="2.60.40.1930">
    <property type="match status" value="1"/>
</dbReference>
<evidence type="ECO:0000259" key="7">
    <source>
        <dbReference type="SMART" id="SM01360"/>
    </source>
</evidence>
<dbReference type="EMBL" id="JACJFM010000030">
    <property type="protein sequence ID" value="MBB1488559.1"/>
    <property type="molecule type" value="Genomic_DNA"/>
</dbReference>
<accession>A0A839IVS7</accession>
<dbReference type="InterPro" id="IPR011625">
    <property type="entry name" value="A2M_N_BRD"/>
</dbReference>
<evidence type="ECO:0000259" key="6">
    <source>
        <dbReference type="SMART" id="SM01359"/>
    </source>
</evidence>
<comment type="similarity">
    <text evidence="1">Belongs to the protease inhibitor I39 (alpha-2-macroglobulin) family. Bacterial alpha-2-macroglobulin subfamily.</text>
</comment>
<organism evidence="8 9">
    <name type="scientific">Oceanospirillum sediminis</name>
    <dbReference type="NCBI Taxonomy" id="2760088"/>
    <lineage>
        <taxon>Bacteria</taxon>
        <taxon>Pseudomonadati</taxon>
        <taxon>Pseudomonadota</taxon>
        <taxon>Gammaproteobacteria</taxon>
        <taxon>Oceanospirillales</taxon>
        <taxon>Oceanospirillaceae</taxon>
        <taxon>Oceanospirillum</taxon>
    </lineage>
</organism>
<dbReference type="SMART" id="SM01360">
    <property type="entry name" value="A2M"/>
    <property type="match status" value="1"/>
</dbReference>
<evidence type="ECO:0000256" key="1">
    <source>
        <dbReference type="ARBA" id="ARBA00010556"/>
    </source>
</evidence>
<dbReference type="Pfam" id="PF17970">
    <property type="entry name" value="bMG1"/>
    <property type="match status" value="1"/>
</dbReference>
<dbReference type="Pfam" id="PF11974">
    <property type="entry name" value="bMG3"/>
    <property type="match status" value="1"/>
</dbReference>
<dbReference type="RefSeq" id="WP_182810330.1">
    <property type="nucleotide sequence ID" value="NZ_JACJFM010000030.1"/>
</dbReference>
<proteinExistence type="inferred from homology"/>
<feature type="domain" description="Alpha-2-macroglobulin bait region" evidence="6">
    <location>
        <begin position="745"/>
        <end position="892"/>
    </location>
</feature>
<dbReference type="PROSITE" id="PS51257">
    <property type="entry name" value="PROKAR_LIPOPROTEIN"/>
    <property type="match status" value="1"/>
</dbReference>
<dbReference type="Pfam" id="PF21142">
    <property type="entry name" value="A2M_bMG2"/>
    <property type="match status" value="1"/>
</dbReference>
<keyword evidence="3" id="KW-0646">Protease inhibitor</keyword>
<dbReference type="Pfam" id="PF07703">
    <property type="entry name" value="A2M_BRD"/>
    <property type="match status" value="1"/>
</dbReference>
<evidence type="ECO:0000256" key="4">
    <source>
        <dbReference type="SAM" id="MobiDB-lite"/>
    </source>
</evidence>
<dbReference type="InterPro" id="IPR041203">
    <property type="entry name" value="Bact_A2M_MG5"/>
</dbReference>
<evidence type="ECO:0000256" key="5">
    <source>
        <dbReference type="SAM" id="SignalP"/>
    </source>
</evidence>
<dbReference type="InterPro" id="IPR026284">
    <property type="entry name" value="A2MG_proteobact"/>
</dbReference>
<keyword evidence="3" id="KW-0472">Membrane</keyword>
<evidence type="ECO:0000256" key="2">
    <source>
        <dbReference type="ARBA" id="ARBA00022729"/>
    </source>
</evidence>
<dbReference type="Proteomes" id="UP000565262">
    <property type="component" value="Unassembled WGS sequence"/>
</dbReference>
<keyword evidence="3" id="KW-1003">Cell membrane</keyword>
<dbReference type="CDD" id="cd02891">
    <property type="entry name" value="A2M_like"/>
    <property type="match status" value="1"/>
</dbReference>
<dbReference type="InterPro" id="IPR040639">
    <property type="entry name" value="A2MG_MG1"/>
</dbReference>
<dbReference type="InterPro" id="IPR008930">
    <property type="entry name" value="Terpenoid_cyclase/PrenylTrfase"/>
</dbReference>
<keyword evidence="2 5" id="KW-0732">Signal</keyword>
<dbReference type="InterPro" id="IPR021868">
    <property type="entry name" value="Alpha_2_Macroglob_MG3"/>
</dbReference>
<protein>
    <recommendedName>
        <fullName evidence="3">Alpha-2-macroglobulin</fullName>
    </recommendedName>
</protein>
<evidence type="ECO:0000313" key="8">
    <source>
        <dbReference type="EMBL" id="MBB1488559.1"/>
    </source>
</evidence>
<dbReference type="InterPro" id="IPR041462">
    <property type="entry name" value="Bact_A2M_MG6"/>
</dbReference>
<dbReference type="SMART" id="SM01419">
    <property type="entry name" value="Thiol-ester_cl"/>
    <property type="match status" value="1"/>
</dbReference>
<dbReference type="InterPro" id="IPR051802">
    <property type="entry name" value="YfhM-like"/>
</dbReference>